<sequence>MSTVTIDKENAKAWLGLSYPEMIMNLSVIPGLIGFFSPQPWMSVLFGIAFVMQAVSMYLYLFRYKSKSSKTTFLLNKIGNVVSIVFIWGLMLFRLLSV</sequence>
<proteinExistence type="predicted"/>
<dbReference type="AlphaFoldDB" id="A0A136LYK9"/>
<keyword evidence="1" id="KW-0472">Membrane</keyword>
<comment type="caution">
    <text evidence="2">The sequence shown here is derived from an EMBL/GenBank/DDBJ whole genome shotgun (WGS) entry which is preliminary data.</text>
</comment>
<accession>A0A136LYK9</accession>
<feature type="transmembrane region" description="Helical" evidence="1">
    <location>
        <begin position="12"/>
        <end position="35"/>
    </location>
</feature>
<protein>
    <submittedName>
        <fullName evidence="2">Uncharacterized protein</fullName>
    </submittedName>
</protein>
<dbReference type="EMBL" id="JYNZ01000003">
    <property type="protein sequence ID" value="KXK26731.1"/>
    <property type="molecule type" value="Genomic_DNA"/>
</dbReference>
<name>A0A136LYK9_9BACT</name>
<organism evidence="2 3">
    <name type="scientific">candidate division WS6 bacterium OLB20</name>
    <dbReference type="NCBI Taxonomy" id="1617426"/>
    <lineage>
        <taxon>Bacteria</taxon>
        <taxon>Candidatus Dojkabacteria</taxon>
    </lineage>
</organism>
<dbReference type="Proteomes" id="UP000070457">
    <property type="component" value="Unassembled WGS sequence"/>
</dbReference>
<feature type="transmembrane region" description="Helical" evidence="1">
    <location>
        <begin position="74"/>
        <end position="96"/>
    </location>
</feature>
<gene>
    <name evidence="2" type="ORF">TR69_WS6001000745</name>
</gene>
<evidence type="ECO:0000313" key="3">
    <source>
        <dbReference type="Proteomes" id="UP000070457"/>
    </source>
</evidence>
<reference evidence="2 3" key="1">
    <citation type="submission" date="2015-02" db="EMBL/GenBank/DDBJ databases">
        <title>Improved understanding of the partial-nitritation anammox process through 23 genomes representing the majority of the microbial community.</title>
        <authorList>
            <person name="Speth D.R."/>
            <person name="In T Zandt M."/>
            <person name="Guerrero Cruz S."/>
            <person name="Jetten M.S."/>
            <person name="Dutilh B.E."/>
        </authorList>
    </citation>
    <scope>NUCLEOTIDE SEQUENCE [LARGE SCALE GENOMIC DNA]</scope>
    <source>
        <strain evidence="2">OLB20</strain>
    </source>
</reference>
<evidence type="ECO:0000313" key="2">
    <source>
        <dbReference type="EMBL" id="KXK26731.1"/>
    </source>
</evidence>
<keyword evidence="1" id="KW-0812">Transmembrane</keyword>
<evidence type="ECO:0000256" key="1">
    <source>
        <dbReference type="SAM" id="Phobius"/>
    </source>
</evidence>
<keyword evidence="1" id="KW-1133">Transmembrane helix</keyword>
<feature type="transmembrane region" description="Helical" evidence="1">
    <location>
        <begin position="41"/>
        <end position="62"/>
    </location>
</feature>